<sequence>MYYLRTRAASDAIKFTVPVDKSAIKELSKAEEADGDDDT</sequence>
<keyword evidence="2" id="KW-1185">Reference proteome</keyword>
<evidence type="ECO:0000313" key="2">
    <source>
        <dbReference type="Proteomes" id="UP000265520"/>
    </source>
</evidence>
<protein>
    <submittedName>
        <fullName evidence="1">Ribonucleoside-diphosphate reductase large subunit-like</fullName>
    </submittedName>
</protein>
<organism evidence="1 2">
    <name type="scientific">Trifolium medium</name>
    <dbReference type="NCBI Taxonomy" id="97028"/>
    <lineage>
        <taxon>Eukaryota</taxon>
        <taxon>Viridiplantae</taxon>
        <taxon>Streptophyta</taxon>
        <taxon>Embryophyta</taxon>
        <taxon>Tracheophyta</taxon>
        <taxon>Spermatophyta</taxon>
        <taxon>Magnoliopsida</taxon>
        <taxon>eudicotyledons</taxon>
        <taxon>Gunneridae</taxon>
        <taxon>Pentapetalae</taxon>
        <taxon>rosids</taxon>
        <taxon>fabids</taxon>
        <taxon>Fabales</taxon>
        <taxon>Fabaceae</taxon>
        <taxon>Papilionoideae</taxon>
        <taxon>50 kb inversion clade</taxon>
        <taxon>NPAAA clade</taxon>
        <taxon>Hologalegina</taxon>
        <taxon>IRL clade</taxon>
        <taxon>Trifolieae</taxon>
        <taxon>Trifolium</taxon>
    </lineage>
</organism>
<reference evidence="1 2" key="1">
    <citation type="journal article" date="2018" name="Front. Plant Sci.">
        <title>Red Clover (Trifolium pratense) and Zigzag Clover (T. medium) - A Picture of Genomic Similarities and Differences.</title>
        <authorList>
            <person name="Dluhosova J."/>
            <person name="Istvanek J."/>
            <person name="Nedelnik J."/>
            <person name="Repkova J."/>
        </authorList>
    </citation>
    <scope>NUCLEOTIDE SEQUENCE [LARGE SCALE GENOMIC DNA]</scope>
    <source>
        <strain evidence="2">cv. 10/8</strain>
        <tissue evidence="1">Leaf</tissue>
    </source>
</reference>
<name>A0A392SAT5_9FABA</name>
<evidence type="ECO:0000313" key="1">
    <source>
        <dbReference type="EMBL" id="MCI44985.1"/>
    </source>
</evidence>
<feature type="non-terminal residue" evidence="1">
    <location>
        <position position="39"/>
    </location>
</feature>
<comment type="caution">
    <text evidence="1">The sequence shown here is derived from an EMBL/GenBank/DDBJ whole genome shotgun (WGS) entry which is preliminary data.</text>
</comment>
<dbReference type="AlphaFoldDB" id="A0A392SAT5"/>
<accession>A0A392SAT5</accession>
<dbReference type="EMBL" id="LXQA010338096">
    <property type="protein sequence ID" value="MCI44985.1"/>
    <property type="molecule type" value="Genomic_DNA"/>
</dbReference>
<proteinExistence type="predicted"/>
<dbReference type="Proteomes" id="UP000265520">
    <property type="component" value="Unassembled WGS sequence"/>
</dbReference>